<dbReference type="Gene3D" id="3.40.50.170">
    <property type="entry name" value="Formyl transferase, N-terminal domain"/>
    <property type="match status" value="1"/>
</dbReference>
<dbReference type="CDD" id="cd08704">
    <property type="entry name" value="Met_tRNA_FMT_C"/>
    <property type="match status" value="1"/>
</dbReference>
<gene>
    <name evidence="8" type="ORF">QJS10_CPB12g00322</name>
</gene>
<dbReference type="Pfam" id="PF02911">
    <property type="entry name" value="Formyl_trans_C"/>
    <property type="match status" value="1"/>
</dbReference>
<dbReference type="EMBL" id="JAUJYO010000012">
    <property type="protein sequence ID" value="KAK1302800.1"/>
    <property type="molecule type" value="Genomic_DNA"/>
</dbReference>
<evidence type="ECO:0000256" key="4">
    <source>
        <dbReference type="ARBA" id="ARBA00022679"/>
    </source>
</evidence>
<dbReference type="HAMAP" id="MF_00182">
    <property type="entry name" value="Formyl_trans"/>
    <property type="match status" value="1"/>
</dbReference>
<dbReference type="PANTHER" id="PTHR11138">
    <property type="entry name" value="METHIONYL-TRNA FORMYLTRANSFERASE"/>
    <property type="match status" value="1"/>
</dbReference>
<comment type="similarity">
    <text evidence="1">Belongs to the Fmt family.</text>
</comment>
<evidence type="ECO:0000259" key="7">
    <source>
        <dbReference type="Pfam" id="PF02911"/>
    </source>
</evidence>
<dbReference type="InterPro" id="IPR011034">
    <property type="entry name" value="Formyl_transferase-like_C_sf"/>
</dbReference>
<accession>A0AAV9DNU7</accession>
<dbReference type="InterPro" id="IPR002376">
    <property type="entry name" value="Formyl_transf_N"/>
</dbReference>
<evidence type="ECO:0000256" key="3">
    <source>
        <dbReference type="ARBA" id="ARBA00014185"/>
    </source>
</evidence>
<proteinExistence type="inferred from homology"/>
<dbReference type="Proteomes" id="UP001180020">
    <property type="component" value="Unassembled WGS sequence"/>
</dbReference>
<evidence type="ECO:0000313" key="8">
    <source>
        <dbReference type="EMBL" id="KAK1302800.1"/>
    </source>
</evidence>
<reference evidence="8" key="1">
    <citation type="journal article" date="2023" name="Nat. Commun.">
        <title>Diploid and tetraploid genomes of Acorus and the evolution of monocots.</title>
        <authorList>
            <person name="Ma L."/>
            <person name="Liu K.W."/>
            <person name="Li Z."/>
            <person name="Hsiao Y.Y."/>
            <person name="Qi Y."/>
            <person name="Fu T."/>
            <person name="Tang G.D."/>
            <person name="Zhang D."/>
            <person name="Sun W.H."/>
            <person name="Liu D.K."/>
            <person name="Li Y."/>
            <person name="Chen G.Z."/>
            <person name="Liu X.D."/>
            <person name="Liao X.Y."/>
            <person name="Jiang Y.T."/>
            <person name="Yu X."/>
            <person name="Hao Y."/>
            <person name="Huang J."/>
            <person name="Zhao X.W."/>
            <person name="Ke S."/>
            <person name="Chen Y.Y."/>
            <person name="Wu W.L."/>
            <person name="Hsu J.L."/>
            <person name="Lin Y.F."/>
            <person name="Huang M.D."/>
            <person name="Li C.Y."/>
            <person name="Huang L."/>
            <person name="Wang Z.W."/>
            <person name="Zhao X."/>
            <person name="Zhong W.Y."/>
            <person name="Peng D.H."/>
            <person name="Ahmad S."/>
            <person name="Lan S."/>
            <person name="Zhang J.S."/>
            <person name="Tsai W.C."/>
            <person name="Van de Peer Y."/>
            <person name="Liu Z.J."/>
        </authorList>
    </citation>
    <scope>NUCLEOTIDE SEQUENCE</scope>
    <source>
        <strain evidence="8">CP</strain>
    </source>
</reference>
<feature type="domain" description="Formyl transferase N-terminal" evidence="6">
    <location>
        <begin position="38"/>
        <end position="216"/>
    </location>
</feature>
<keyword evidence="4" id="KW-0808">Transferase</keyword>
<dbReference type="SUPFAM" id="SSF50486">
    <property type="entry name" value="FMT C-terminal domain-like"/>
    <property type="match status" value="1"/>
</dbReference>
<dbReference type="EC" id="2.1.2.9" evidence="2"/>
<dbReference type="GO" id="GO:0004479">
    <property type="term" value="F:methionyl-tRNA formyltransferase activity"/>
    <property type="evidence" value="ECO:0007669"/>
    <property type="project" value="UniProtKB-EC"/>
</dbReference>
<dbReference type="InterPro" id="IPR037022">
    <property type="entry name" value="Formyl_trans_C_sf"/>
</dbReference>
<evidence type="ECO:0000259" key="6">
    <source>
        <dbReference type="Pfam" id="PF00551"/>
    </source>
</evidence>
<dbReference type="CDD" id="cd08646">
    <property type="entry name" value="FMT_core_Met-tRNA-FMT_N"/>
    <property type="match status" value="1"/>
</dbReference>
<dbReference type="PANTHER" id="PTHR11138:SF5">
    <property type="entry name" value="METHIONYL-TRNA FORMYLTRANSFERASE, MITOCHONDRIAL"/>
    <property type="match status" value="1"/>
</dbReference>
<organism evidence="8 9">
    <name type="scientific">Acorus calamus</name>
    <name type="common">Sweet flag</name>
    <dbReference type="NCBI Taxonomy" id="4465"/>
    <lineage>
        <taxon>Eukaryota</taxon>
        <taxon>Viridiplantae</taxon>
        <taxon>Streptophyta</taxon>
        <taxon>Embryophyta</taxon>
        <taxon>Tracheophyta</taxon>
        <taxon>Spermatophyta</taxon>
        <taxon>Magnoliopsida</taxon>
        <taxon>Liliopsida</taxon>
        <taxon>Acoraceae</taxon>
        <taxon>Acorus</taxon>
    </lineage>
</organism>
<dbReference type="InterPro" id="IPR036477">
    <property type="entry name" value="Formyl_transf_N_sf"/>
</dbReference>
<dbReference type="AlphaFoldDB" id="A0AAV9DNU7"/>
<dbReference type="InterPro" id="IPR005794">
    <property type="entry name" value="Fmt"/>
</dbReference>
<reference evidence="8" key="2">
    <citation type="submission" date="2023-06" db="EMBL/GenBank/DDBJ databases">
        <authorList>
            <person name="Ma L."/>
            <person name="Liu K.-W."/>
            <person name="Li Z."/>
            <person name="Hsiao Y.-Y."/>
            <person name="Qi Y."/>
            <person name="Fu T."/>
            <person name="Tang G."/>
            <person name="Zhang D."/>
            <person name="Sun W.-H."/>
            <person name="Liu D.-K."/>
            <person name="Li Y."/>
            <person name="Chen G.-Z."/>
            <person name="Liu X.-D."/>
            <person name="Liao X.-Y."/>
            <person name="Jiang Y.-T."/>
            <person name="Yu X."/>
            <person name="Hao Y."/>
            <person name="Huang J."/>
            <person name="Zhao X.-W."/>
            <person name="Ke S."/>
            <person name="Chen Y.-Y."/>
            <person name="Wu W.-L."/>
            <person name="Hsu J.-L."/>
            <person name="Lin Y.-F."/>
            <person name="Huang M.-D."/>
            <person name="Li C.-Y."/>
            <person name="Huang L."/>
            <person name="Wang Z.-W."/>
            <person name="Zhao X."/>
            <person name="Zhong W.-Y."/>
            <person name="Peng D.-H."/>
            <person name="Ahmad S."/>
            <person name="Lan S."/>
            <person name="Zhang J.-S."/>
            <person name="Tsai W.-C."/>
            <person name="Van De Peer Y."/>
            <person name="Liu Z.-J."/>
        </authorList>
    </citation>
    <scope>NUCLEOTIDE SEQUENCE</scope>
    <source>
        <strain evidence="8">CP</strain>
        <tissue evidence="8">Leaves</tissue>
    </source>
</reference>
<sequence length="359" mass="39170">MASSMLLRRFLCCSNGASVLDPTNKKKQLVFMGSPQVSASVLESLLNASRAPESIFQLAAIVTQPPCGRGRGKKVMPSPVAQHALDNGFPPDLIFTPERAGEEYFLSDLKALKPELCITAAYGNILPGKFLEIPPYGTVNIHPSLLPLYRGAAPVQRALQVLLDGIKETGVSLVYTVRALDAGPIIAYERVDVDEHIKAPELLDKLFDRGSDLLIRELPSIFDGSAKLKAQPQDHSKATLAPKISPEESWLSFEQEAVTLHNKVRAFAGWPGTRTKVQVLDENGQCDIVEFKVITTRVFDPVSIGDGKDYITYAAGALVVPCAGRTALEILELQLPGKKVMTSRDFWNGLRGKKLKKVP</sequence>
<name>A0AAV9DNU7_ACOCL</name>
<feature type="domain" description="Formyl transferase C-terminal" evidence="7">
    <location>
        <begin position="243"/>
        <end position="350"/>
    </location>
</feature>
<dbReference type="Pfam" id="PF00551">
    <property type="entry name" value="Formyl_trans_N"/>
    <property type="match status" value="1"/>
</dbReference>
<evidence type="ECO:0000313" key="9">
    <source>
        <dbReference type="Proteomes" id="UP001180020"/>
    </source>
</evidence>
<dbReference type="GO" id="GO:0005739">
    <property type="term" value="C:mitochondrion"/>
    <property type="evidence" value="ECO:0007669"/>
    <property type="project" value="TreeGrafter"/>
</dbReference>
<keyword evidence="9" id="KW-1185">Reference proteome</keyword>
<keyword evidence="5" id="KW-0648">Protein biosynthesis</keyword>
<dbReference type="InterPro" id="IPR044135">
    <property type="entry name" value="Met-tRNA-FMT_C"/>
</dbReference>
<dbReference type="NCBIfam" id="TIGR00460">
    <property type="entry name" value="fmt"/>
    <property type="match status" value="1"/>
</dbReference>
<dbReference type="Gene3D" id="3.10.25.10">
    <property type="entry name" value="Formyl transferase, C-terminal domain"/>
    <property type="match status" value="1"/>
</dbReference>
<evidence type="ECO:0000256" key="1">
    <source>
        <dbReference type="ARBA" id="ARBA00010699"/>
    </source>
</evidence>
<dbReference type="FunFam" id="3.40.50.170:FF:000010">
    <property type="entry name" value="Methionyl-tRNA formyltransferase"/>
    <property type="match status" value="1"/>
</dbReference>
<evidence type="ECO:0000256" key="2">
    <source>
        <dbReference type="ARBA" id="ARBA00012261"/>
    </source>
</evidence>
<dbReference type="InterPro" id="IPR041711">
    <property type="entry name" value="Met-tRNA-FMT_N"/>
</dbReference>
<dbReference type="InterPro" id="IPR005793">
    <property type="entry name" value="Formyl_trans_C"/>
</dbReference>
<comment type="caution">
    <text evidence="8">The sequence shown here is derived from an EMBL/GenBank/DDBJ whole genome shotgun (WGS) entry which is preliminary data.</text>
</comment>
<protein>
    <recommendedName>
        <fullName evidence="3">Methionyl-tRNA formyltransferase, mitochondrial</fullName>
        <ecNumber evidence="2">2.1.2.9</ecNumber>
    </recommendedName>
</protein>
<evidence type="ECO:0000256" key="5">
    <source>
        <dbReference type="ARBA" id="ARBA00022917"/>
    </source>
</evidence>
<dbReference type="SUPFAM" id="SSF53328">
    <property type="entry name" value="Formyltransferase"/>
    <property type="match status" value="1"/>
</dbReference>